<keyword evidence="18" id="KW-1185">Reference proteome</keyword>
<feature type="domain" description="Ig-like" evidence="15">
    <location>
        <begin position="266"/>
        <end position="343"/>
    </location>
</feature>
<keyword evidence="8 13" id="KW-0472">Membrane</keyword>
<feature type="domain" description="Ig-like" evidence="15">
    <location>
        <begin position="692"/>
        <end position="783"/>
    </location>
</feature>
<dbReference type="InterPro" id="IPR051170">
    <property type="entry name" value="Neural/epithelial_adhesion"/>
</dbReference>
<dbReference type="InterPro" id="IPR013098">
    <property type="entry name" value="Ig_I-set"/>
</dbReference>
<dbReference type="PROSITE" id="PS50853">
    <property type="entry name" value="FN3"/>
    <property type="match status" value="4"/>
</dbReference>
<feature type="domain" description="Fibronectin type-III" evidence="16">
    <location>
        <begin position="1089"/>
        <end position="1188"/>
    </location>
</feature>
<keyword evidence="9" id="KW-1015">Disulfide bond</keyword>
<evidence type="ECO:0000256" key="2">
    <source>
        <dbReference type="ARBA" id="ARBA00022475"/>
    </source>
</evidence>
<evidence type="ECO:0000256" key="13">
    <source>
        <dbReference type="SAM" id="Phobius"/>
    </source>
</evidence>
<dbReference type="Pfam" id="PF00041">
    <property type="entry name" value="fn3"/>
    <property type="match status" value="2"/>
</dbReference>
<dbReference type="SUPFAM" id="SSF48726">
    <property type="entry name" value="Immunoglobulin"/>
    <property type="match status" value="8"/>
</dbReference>
<feature type="chain" id="PRO_5046809246" evidence="14">
    <location>
        <begin position="21"/>
        <end position="1420"/>
    </location>
</feature>
<reference evidence="17 18" key="1">
    <citation type="submission" date="2022-05" db="EMBL/GenBank/DDBJ databases">
        <authorList>
            <consortium name="Genoscope - CEA"/>
            <person name="William W."/>
        </authorList>
    </citation>
    <scope>NUCLEOTIDE SEQUENCE [LARGE SCALE GENOMIC DNA]</scope>
</reference>
<feature type="domain" description="Ig-like" evidence="15">
    <location>
        <begin position="184"/>
        <end position="261"/>
    </location>
</feature>
<keyword evidence="7 13" id="KW-1133">Transmembrane helix</keyword>
<comment type="caution">
    <text evidence="17">The sequence shown here is derived from an EMBL/GenBank/DDBJ whole genome shotgun (WGS) entry which is preliminary data.</text>
</comment>
<feature type="transmembrane region" description="Helical" evidence="13">
    <location>
        <begin position="1302"/>
        <end position="1323"/>
    </location>
</feature>
<evidence type="ECO:0000256" key="6">
    <source>
        <dbReference type="ARBA" id="ARBA00022889"/>
    </source>
</evidence>
<evidence type="ECO:0000256" key="10">
    <source>
        <dbReference type="ARBA" id="ARBA00023180"/>
    </source>
</evidence>
<evidence type="ECO:0000256" key="9">
    <source>
        <dbReference type="ARBA" id="ARBA00023157"/>
    </source>
</evidence>
<feature type="compositionally biased region" description="Basic and acidic residues" evidence="12">
    <location>
        <begin position="1338"/>
        <end position="1352"/>
    </location>
</feature>
<dbReference type="Gene3D" id="2.60.40.10">
    <property type="entry name" value="Immunoglobulins"/>
    <property type="match status" value="12"/>
</dbReference>
<dbReference type="InterPro" id="IPR013783">
    <property type="entry name" value="Ig-like_fold"/>
</dbReference>
<feature type="region of interest" description="Disordered" evidence="12">
    <location>
        <begin position="1333"/>
        <end position="1352"/>
    </location>
</feature>
<feature type="domain" description="Ig-like" evidence="15">
    <location>
        <begin position="600"/>
        <end position="688"/>
    </location>
</feature>
<gene>
    <name evidence="17" type="ORF">PLOB_00048378</name>
</gene>
<evidence type="ECO:0000256" key="14">
    <source>
        <dbReference type="SAM" id="SignalP"/>
    </source>
</evidence>
<evidence type="ECO:0000256" key="7">
    <source>
        <dbReference type="ARBA" id="ARBA00022989"/>
    </source>
</evidence>
<evidence type="ECO:0000313" key="18">
    <source>
        <dbReference type="Proteomes" id="UP001159405"/>
    </source>
</evidence>
<dbReference type="InterPro" id="IPR007110">
    <property type="entry name" value="Ig-like_dom"/>
</dbReference>
<proteinExistence type="predicted"/>
<keyword evidence="6" id="KW-0130">Cell adhesion</keyword>
<dbReference type="SUPFAM" id="SSF49265">
    <property type="entry name" value="Fibronectin type III"/>
    <property type="match status" value="3"/>
</dbReference>
<feature type="domain" description="Fibronectin type-III" evidence="16">
    <location>
        <begin position="1192"/>
        <end position="1285"/>
    </location>
</feature>
<keyword evidence="11" id="KW-0393">Immunoglobulin domain</keyword>
<evidence type="ECO:0000259" key="15">
    <source>
        <dbReference type="PROSITE" id="PS50835"/>
    </source>
</evidence>
<dbReference type="InterPro" id="IPR003961">
    <property type="entry name" value="FN3_dom"/>
</dbReference>
<keyword evidence="3 13" id="KW-0812">Transmembrane</keyword>
<dbReference type="SMART" id="SM00408">
    <property type="entry name" value="IGc2"/>
    <property type="match status" value="9"/>
</dbReference>
<evidence type="ECO:0000313" key="17">
    <source>
        <dbReference type="EMBL" id="CAH3151015.1"/>
    </source>
</evidence>
<evidence type="ECO:0000256" key="3">
    <source>
        <dbReference type="ARBA" id="ARBA00022692"/>
    </source>
</evidence>
<dbReference type="Pfam" id="PF13927">
    <property type="entry name" value="Ig_3"/>
    <property type="match status" value="7"/>
</dbReference>
<evidence type="ECO:0000256" key="12">
    <source>
        <dbReference type="SAM" id="MobiDB-lite"/>
    </source>
</evidence>
<dbReference type="InterPro" id="IPR003599">
    <property type="entry name" value="Ig_sub"/>
</dbReference>
<dbReference type="InterPro" id="IPR026966">
    <property type="entry name" value="Neurofascin/L1/NrCAM_C"/>
</dbReference>
<feature type="signal peptide" evidence="14">
    <location>
        <begin position="1"/>
        <end position="20"/>
    </location>
</feature>
<evidence type="ECO:0000256" key="1">
    <source>
        <dbReference type="ARBA" id="ARBA00004251"/>
    </source>
</evidence>
<dbReference type="CDD" id="cd00063">
    <property type="entry name" value="FN3"/>
    <property type="match status" value="4"/>
</dbReference>
<dbReference type="InterPro" id="IPR003598">
    <property type="entry name" value="Ig_sub2"/>
</dbReference>
<feature type="domain" description="Fibronectin type-III" evidence="16">
    <location>
        <begin position="879"/>
        <end position="978"/>
    </location>
</feature>
<dbReference type="SMART" id="SM00409">
    <property type="entry name" value="IG"/>
    <property type="match status" value="8"/>
</dbReference>
<dbReference type="PROSITE" id="PS50835">
    <property type="entry name" value="IG_LIKE"/>
    <property type="match status" value="8"/>
</dbReference>
<name>A0ABN8PYS1_9CNID</name>
<feature type="domain" description="Ig-like" evidence="15">
    <location>
        <begin position="348"/>
        <end position="425"/>
    </location>
</feature>
<dbReference type="SMART" id="SM00060">
    <property type="entry name" value="FN3"/>
    <property type="match status" value="5"/>
</dbReference>
<dbReference type="Pfam" id="PF07679">
    <property type="entry name" value="I-set"/>
    <property type="match status" value="1"/>
</dbReference>
<evidence type="ECO:0000256" key="8">
    <source>
        <dbReference type="ARBA" id="ARBA00023136"/>
    </source>
</evidence>
<feature type="domain" description="Fibronectin type-III" evidence="16">
    <location>
        <begin position="982"/>
        <end position="1088"/>
    </location>
</feature>
<sequence length="1420" mass="156728">MWVLFASVWVLSITAVVVETSFTTRPSNQTVIENTTVTFQCNATGNPPPKITWTKEEKILGEGNTLIFVAYRNQSGEYKCTADSGRNSTINASASLDVQYPPSFTSEPTDQTVIEGETVKFRCDAAGNPPPEIVWIKDGRTVDQGQELNLQATRELSGKYWCSVQNGLGISVNTSAELDVQFPPTIISAPKDKTIIEGASVTFHCNATGNPPARITWIKDGKTVSSGNVLTFKTSRNQSGEYWCTAENGLNSTVNASTSLDVQFPPKIITRPSNQTVLENEEVKLHCAAIGNPIPKILWMKDGITIGTGENLMLKAWRNASGTYMCKAKNLLNATAISNAHVDVQYPPSLTTRPTDQTAMEFSQVKFICNATGNPTPNITWTKDGKIVESGAIISFLTNRNDSGQYWCTADNGLDLTVNASANLEVQFLPSFIIEPNDQTVIEMGIATFKCSATGNPVPQVTWIKDGITVASGDTLSFVAYRNKSGEYWCSADNGLGQAENSSAHLFVHLKPEKTRLKINTDITKPVQFGSFVTFNCTTHARPDPDGYKFYRGQELLSSSGSGVFDLWLQHSGLYSCLPFNSAGDGDQASLKIIVDVWKPSFDLPFGPFYLFKGTQARLPCKPIAEPYPTFRWFKDGVPIGNGQNDSYTLDADGSLLISDVKDGNSGRYTCMAENYLGTANATANTIVLERTQIVVKPKNHSVSEGASVDLHCKATADPSQELIYVWKRDGADIIGNLNIVWLEEENVLRIKHITFKETGVYTCLVYTPKPRGSEDSASAIVSITGVPLPPTGIELTECYNRRTNLSWTPVISNSAKITTHYLIEQETNHEPNVFKIVYNITNPDITSVSLTLPGWSSLRFRVRTANDAGPSRPTPSKYPSDVRGVATKANELSITWDPLPKTEWDAPGFYYIVKFRKVNFGYLNDWRIEKIGDPKVNDFPVTNAGYYQLWEFTIRAGNHEGLGPECPMKFAFSGQNAPAEKPESTNVEEVTATTATIAWKPVTVMRGSVDGYKIYYWGESRTVSSRRRRRETIPSVADVITVTDAKTQKATLTGLKPVTNYQVIITAFNNGGEGPLSDVLVIETLEGEPGPPSDVRLHPFGQFILVTWKPPKEPNGIITAYQVGYAEYNSSSPNNVSVPMETVGRGTFKKLLGNLTFETSYVVVLQARTSKGWGESSRETTRTIKRMAPAKPDRPTVVETGKHVVSLKYNYGIGGGWTHQFKVLYRKQVEGGEFLETQWMDHFSTQLVKVNSLDTDVYEFKTVGKNFVGTSPESDVIEARPEPDPVGSSQRGNPTVYGKDWFIIVMILSACTLILLIIVILYKSSKRRRSSSLQVAEDEKEKGEEKIATEIPEKSINPRQEWLKRIQDRVEVESQADSLDEYGGDGAYFSEDGSFIGDCKQGGERQSVYEEIPLDDPVV</sequence>
<dbReference type="InterPro" id="IPR036179">
    <property type="entry name" value="Ig-like_dom_sf"/>
</dbReference>
<evidence type="ECO:0000256" key="11">
    <source>
        <dbReference type="ARBA" id="ARBA00023319"/>
    </source>
</evidence>
<dbReference type="Pfam" id="PF13882">
    <property type="entry name" value="Bravo_FIGEY"/>
    <property type="match status" value="1"/>
</dbReference>
<dbReference type="PANTHER" id="PTHR12231">
    <property type="entry name" value="CTX-RELATED TYPE I TRANSMEMBRANE PROTEIN"/>
    <property type="match status" value="1"/>
</dbReference>
<accession>A0ABN8PYS1</accession>
<keyword evidence="2" id="KW-1003">Cell membrane</keyword>
<feature type="domain" description="Ig-like" evidence="15">
    <location>
        <begin position="430"/>
        <end position="507"/>
    </location>
</feature>
<evidence type="ECO:0000256" key="5">
    <source>
        <dbReference type="ARBA" id="ARBA00022737"/>
    </source>
</evidence>
<dbReference type="PANTHER" id="PTHR12231:SF253">
    <property type="entry name" value="DPR-INTERACTING PROTEIN ETA, ISOFORM B-RELATED"/>
    <property type="match status" value="1"/>
</dbReference>
<keyword evidence="5" id="KW-0677">Repeat</keyword>
<dbReference type="EMBL" id="CALNXK010000090">
    <property type="protein sequence ID" value="CAH3151015.1"/>
    <property type="molecule type" value="Genomic_DNA"/>
</dbReference>
<feature type="domain" description="Ig-like" evidence="15">
    <location>
        <begin position="20"/>
        <end position="97"/>
    </location>
</feature>
<dbReference type="InterPro" id="IPR036116">
    <property type="entry name" value="FN3_sf"/>
</dbReference>
<dbReference type="Proteomes" id="UP001159405">
    <property type="component" value="Unassembled WGS sequence"/>
</dbReference>
<evidence type="ECO:0000259" key="16">
    <source>
        <dbReference type="PROSITE" id="PS50853"/>
    </source>
</evidence>
<organism evidence="17 18">
    <name type="scientific">Porites lobata</name>
    <dbReference type="NCBI Taxonomy" id="104759"/>
    <lineage>
        <taxon>Eukaryota</taxon>
        <taxon>Metazoa</taxon>
        <taxon>Cnidaria</taxon>
        <taxon>Anthozoa</taxon>
        <taxon>Hexacorallia</taxon>
        <taxon>Scleractinia</taxon>
        <taxon>Fungiina</taxon>
        <taxon>Poritidae</taxon>
        <taxon>Porites</taxon>
    </lineage>
</organism>
<protein>
    <submittedName>
        <fullName evidence="17">Uncharacterized protein</fullName>
    </submittedName>
</protein>
<evidence type="ECO:0000256" key="4">
    <source>
        <dbReference type="ARBA" id="ARBA00022729"/>
    </source>
</evidence>
<feature type="domain" description="Ig-like" evidence="15">
    <location>
        <begin position="102"/>
        <end position="179"/>
    </location>
</feature>
<keyword evidence="10" id="KW-0325">Glycoprotein</keyword>
<comment type="subcellular location">
    <subcellularLocation>
        <location evidence="1">Cell membrane</location>
        <topology evidence="1">Single-pass type I membrane protein</topology>
    </subcellularLocation>
</comment>
<keyword evidence="4 14" id="KW-0732">Signal</keyword>